<evidence type="ECO:0000313" key="4">
    <source>
        <dbReference type="Proteomes" id="UP000762676"/>
    </source>
</evidence>
<sequence length="217" mass="23521">MIKEVALLISVGFCLVAASNWREDPSCVGKICQAGKVCRKVKACYFGQRCKLETKCVVSPESVSAGEYQCSVGHVVLYEAWTFEMKPLTCGPYQICPSGSYCSTKGTGLDGYCCASDPGASKKPGKCPASVTRGDKSVPCYKMCNNDGDCSQGGEICCHSECHSRCVLPLPGEPKSCPFGQYLKQSELCLGTLVNDCNLLGECRKFFVRMLRCLSYD</sequence>
<evidence type="ECO:0000313" key="3">
    <source>
        <dbReference type="EMBL" id="GFS18410.1"/>
    </source>
</evidence>
<proteinExistence type="predicted"/>
<dbReference type="Pfam" id="PF00095">
    <property type="entry name" value="WAP"/>
    <property type="match status" value="1"/>
</dbReference>
<dbReference type="GO" id="GO:0005576">
    <property type="term" value="C:extracellular region"/>
    <property type="evidence" value="ECO:0007669"/>
    <property type="project" value="InterPro"/>
</dbReference>
<dbReference type="AlphaFoldDB" id="A0AAV4J996"/>
<comment type="caution">
    <text evidence="3">The sequence shown here is derived from an EMBL/GenBank/DDBJ whole genome shotgun (WGS) entry which is preliminary data.</text>
</comment>
<keyword evidence="1" id="KW-0732">Signal</keyword>
<organism evidence="3 4">
    <name type="scientific">Elysia marginata</name>
    <dbReference type="NCBI Taxonomy" id="1093978"/>
    <lineage>
        <taxon>Eukaryota</taxon>
        <taxon>Metazoa</taxon>
        <taxon>Spiralia</taxon>
        <taxon>Lophotrochozoa</taxon>
        <taxon>Mollusca</taxon>
        <taxon>Gastropoda</taxon>
        <taxon>Heterobranchia</taxon>
        <taxon>Euthyneura</taxon>
        <taxon>Panpulmonata</taxon>
        <taxon>Sacoglossa</taxon>
        <taxon>Placobranchoidea</taxon>
        <taxon>Plakobranchidae</taxon>
        <taxon>Elysia</taxon>
    </lineage>
</organism>
<name>A0AAV4J996_9GAST</name>
<dbReference type="Gene3D" id="4.10.75.10">
    <property type="entry name" value="Elafin-like"/>
    <property type="match status" value="1"/>
</dbReference>
<dbReference type="Proteomes" id="UP000762676">
    <property type="component" value="Unassembled WGS sequence"/>
</dbReference>
<dbReference type="GO" id="GO:0030414">
    <property type="term" value="F:peptidase inhibitor activity"/>
    <property type="evidence" value="ECO:0007669"/>
    <property type="project" value="InterPro"/>
</dbReference>
<dbReference type="PROSITE" id="PS51390">
    <property type="entry name" value="WAP"/>
    <property type="match status" value="1"/>
</dbReference>
<dbReference type="EMBL" id="BMAT01006711">
    <property type="protein sequence ID" value="GFS18410.1"/>
    <property type="molecule type" value="Genomic_DNA"/>
</dbReference>
<dbReference type="SUPFAM" id="SSF57256">
    <property type="entry name" value="Elafin-like"/>
    <property type="match status" value="1"/>
</dbReference>
<evidence type="ECO:0000259" key="2">
    <source>
        <dbReference type="PROSITE" id="PS51390"/>
    </source>
</evidence>
<keyword evidence="4" id="KW-1185">Reference proteome</keyword>
<evidence type="ECO:0000256" key="1">
    <source>
        <dbReference type="SAM" id="SignalP"/>
    </source>
</evidence>
<dbReference type="InterPro" id="IPR036645">
    <property type="entry name" value="Elafin-like_sf"/>
</dbReference>
<feature type="domain" description="WAP" evidence="2">
    <location>
        <begin position="120"/>
        <end position="170"/>
    </location>
</feature>
<dbReference type="InterPro" id="IPR008197">
    <property type="entry name" value="WAP_dom"/>
</dbReference>
<protein>
    <recommendedName>
        <fullName evidence="2">WAP domain-containing protein</fullName>
    </recommendedName>
</protein>
<reference evidence="3 4" key="1">
    <citation type="journal article" date="2021" name="Elife">
        <title>Chloroplast acquisition without the gene transfer in kleptoplastic sea slugs, Plakobranchus ocellatus.</title>
        <authorList>
            <person name="Maeda T."/>
            <person name="Takahashi S."/>
            <person name="Yoshida T."/>
            <person name="Shimamura S."/>
            <person name="Takaki Y."/>
            <person name="Nagai Y."/>
            <person name="Toyoda A."/>
            <person name="Suzuki Y."/>
            <person name="Arimoto A."/>
            <person name="Ishii H."/>
            <person name="Satoh N."/>
            <person name="Nishiyama T."/>
            <person name="Hasebe M."/>
            <person name="Maruyama T."/>
            <person name="Minagawa J."/>
            <person name="Obokata J."/>
            <person name="Shigenobu S."/>
        </authorList>
    </citation>
    <scope>NUCLEOTIDE SEQUENCE [LARGE SCALE GENOMIC DNA]</scope>
</reference>
<accession>A0AAV4J996</accession>
<feature type="chain" id="PRO_5043999865" description="WAP domain-containing protein" evidence="1">
    <location>
        <begin position="19"/>
        <end position="217"/>
    </location>
</feature>
<gene>
    <name evidence="3" type="ORF">ElyMa_003262600</name>
</gene>
<feature type="signal peptide" evidence="1">
    <location>
        <begin position="1"/>
        <end position="18"/>
    </location>
</feature>